<organism evidence="4 5">
    <name type="scientific">Vibrio hepatarius</name>
    <dbReference type="NCBI Taxonomy" id="171383"/>
    <lineage>
        <taxon>Bacteria</taxon>
        <taxon>Pseudomonadati</taxon>
        <taxon>Pseudomonadota</taxon>
        <taxon>Gammaproteobacteria</taxon>
        <taxon>Vibrionales</taxon>
        <taxon>Vibrionaceae</taxon>
        <taxon>Vibrio</taxon>
        <taxon>Vibrio oreintalis group</taxon>
    </lineage>
</organism>
<name>A0A0M0I3M0_9VIBR</name>
<evidence type="ECO:0000313" key="5">
    <source>
        <dbReference type="Proteomes" id="UP000037530"/>
    </source>
</evidence>
<keyword evidence="5" id="KW-1185">Reference proteome</keyword>
<dbReference type="SUPFAM" id="SSF56925">
    <property type="entry name" value="OMPA-like"/>
    <property type="match status" value="1"/>
</dbReference>
<evidence type="ECO:0000256" key="2">
    <source>
        <dbReference type="SAM" id="SignalP"/>
    </source>
</evidence>
<dbReference type="EMBL" id="LHPI01000003">
    <property type="protein sequence ID" value="KOO08508.1"/>
    <property type="molecule type" value="Genomic_DNA"/>
</dbReference>
<feature type="signal peptide" evidence="2">
    <location>
        <begin position="1"/>
        <end position="22"/>
    </location>
</feature>
<dbReference type="RefSeq" id="WP_053408154.1">
    <property type="nucleotide sequence ID" value="NZ_LHPI01000003.1"/>
</dbReference>
<dbReference type="Gene3D" id="2.40.160.20">
    <property type="match status" value="1"/>
</dbReference>
<gene>
    <name evidence="4" type="ORF">AKJ31_05755</name>
</gene>
<evidence type="ECO:0000313" key="4">
    <source>
        <dbReference type="EMBL" id="KOO08508.1"/>
    </source>
</evidence>
<dbReference type="PATRIC" id="fig|171383.3.peg.1195"/>
<dbReference type="Pfam" id="PF13505">
    <property type="entry name" value="OMP_b-brl"/>
    <property type="match status" value="1"/>
</dbReference>
<comment type="caution">
    <text evidence="4">The sequence shown here is derived from an EMBL/GenBank/DDBJ whole genome shotgun (WGS) entry which is preliminary data.</text>
</comment>
<proteinExistence type="predicted"/>
<evidence type="ECO:0000259" key="3">
    <source>
        <dbReference type="Pfam" id="PF13505"/>
    </source>
</evidence>
<sequence>MKYLSKAAIALTFCGLSLSVSAQVFVTPWFGYTVGGSVENQEGEEFDLEAAANVALSIETTVDNGRVGFFYARQSSDVETIDSDLDIHYLHFQSSLAFPFSERASSYLGVGIGGSYIDADWVDDEWGFSASIMGGVEYRLSDSLSLNTQLRWLGTAVDNDTRGVCNLPTTHSDGCIIQFKTSWMNQFSANAGVTWRF</sequence>
<dbReference type="AlphaFoldDB" id="A0A0M0I3M0"/>
<dbReference type="Proteomes" id="UP000037530">
    <property type="component" value="Unassembled WGS sequence"/>
</dbReference>
<reference evidence="5" key="1">
    <citation type="submission" date="2015-08" db="EMBL/GenBank/DDBJ databases">
        <title>Vibrio galatheae sp. nov., a novel member of the Vibrionaceae family isolated from the Solomon Islands.</title>
        <authorList>
            <person name="Giubergia S."/>
            <person name="Machado H."/>
            <person name="Mateiu R.V."/>
            <person name="Gram L."/>
        </authorList>
    </citation>
    <scope>NUCLEOTIDE SEQUENCE [LARGE SCALE GENOMIC DNA]</scope>
    <source>
        <strain evidence="5">DSM 19134</strain>
    </source>
</reference>
<dbReference type="InterPro" id="IPR027385">
    <property type="entry name" value="Beta-barrel_OMP"/>
</dbReference>
<evidence type="ECO:0000256" key="1">
    <source>
        <dbReference type="ARBA" id="ARBA00022729"/>
    </source>
</evidence>
<dbReference type="InterPro" id="IPR011250">
    <property type="entry name" value="OMP/PagP_B-barrel"/>
</dbReference>
<keyword evidence="1 2" id="KW-0732">Signal</keyword>
<protein>
    <recommendedName>
        <fullName evidence="3">Outer membrane protein beta-barrel domain-containing protein</fullName>
    </recommendedName>
</protein>
<feature type="domain" description="Outer membrane protein beta-barrel" evidence="3">
    <location>
        <begin position="16"/>
        <end position="197"/>
    </location>
</feature>
<dbReference type="OrthoDB" id="6308600at2"/>
<feature type="chain" id="PRO_5005600554" description="Outer membrane protein beta-barrel domain-containing protein" evidence="2">
    <location>
        <begin position="23"/>
        <end position="197"/>
    </location>
</feature>
<accession>A0A0M0I3M0</accession>